<keyword evidence="8" id="KW-1185">Reference proteome</keyword>
<evidence type="ECO:0000256" key="3">
    <source>
        <dbReference type="ARBA" id="ARBA00023066"/>
    </source>
</evidence>
<dbReference type="InterPro" id="IPR030373">
    <property type="entry name" value="PABS_CS"/>
</dbReference>
<protein>
    <recommendedName>
        <fullName evidence="6">PABS domain-containing protein</fullName>
    </recommendedName>
</protein>
<dbReference type="PANTHER" id="PTHR11558:SF11">
    <property type="entry name" value="SPERMIDINE SYNTHASE"/>
    <property type="match status" value="1"/>
</dbReference>
<evidence type="ECO:0000313" key="7">
    <source>
        <dbReference type="EMBL" id="MBR7784813.1"/>
    </source>
</evidence>
<evidence type="ECO:0000256" key="5">
    <source>
        <dbReference type="PROSITE-ProRule" id="PRU00354"/>
    </source>
</evidence>
<organism evidence="7 8">
    <name type="scientific">Undibacterium luofuense</name>
    <dbReference type="NCBI Taxonomy" id="2828733"/>
    <lineage>
        <taxon>Bacteria</taxon>
        <taxon>Pseudomonadati</taxon>
        <taxon>Pseudomonadota</taxon>
        <taxon>Betaproteobacteria</taxon>
        <taxon>Burkholderiales</taxon>
        <taxon>Oxalobacteraceae</taxon>
        <taxon>Undibacterium</taxon>
    </lineage>
</organism>
<comment type="similarity">
    <text evidence="1">Belongs to the spermidine/spermine synthase family.</text>
</comment>
<dbReference type="Proteomes" id="UP000680067">
    <property type="component" value="Unassembled WGS sequence"/>
</dbReference>
<dbReference type="Pfam" id="PF17284">
    <property type="entry name" value="Spermine_synt_N"/>
    <property type="match status" value="1"/>
</dbReference>
<comment type="caution">
    <text evidence="5">Lacks conserved residue(s) required for the propagation of feature annotation.</text>
</comment>
<dbReference type="PANTHER" id="PTHR11558">
    <property type="entry name" value="SPERMIDINE/SPERMINE SYNTHASE"/>
    <property type="match status" value="1"/>
</dbReference>
<evidence type="ECO:0000256" key="4">
    <source>
        <dbReference type="ARBA" id="ARBA00023115"/>
    </source>
</evidence>
<accession>A0A941DPS7</accession>
<dbReference type="Gene3D" id="2.30.140.10">
    <property type="entry name" value="Spermidine synthase, tetramerisation domain"/>
    <property type="match status" value="1"/>
</dbReference>
<dbReference type="InterPro" id="IPR037163">
    <property type="entry name" value="Spermidine_synt_N_sf"/>
</dbReference>
<dbReference type="InterPro" id="IPR001045">
    <property type="entry name" value="Spermi_synthase"/>
</dbReference>
<keyword evidence="4 5" id="KW-0620">Polyamine biosynthesis</keyword>
<dbReference type="Pfam" id="PF01564">
    <property type="entry name" value="Spermine_synth"/>
    <property type="match status" value="1"/>
</dbReference>
<dbReference type="PROSITE" id="PS01330">
    <property type="entry name" value="PABS_1"/>
    <property type="match status" value="1"/>
</dbReference>
<proteinExistence type="inferred from homology"/>
<reference evidence="7" key="1">
    <citation type="submission" date="2021-04" db="EMBL/GenBank/DDBJ databases">
        <title>novel species isolated from subtropical streams in China.</title>
        <authorList>
            <person name="Lu H."/>
        </authorList>
    </citation>
    <scope>NUCLEOTIDE SEQUENCE</scope>
    <source>
        <strain evidence="7">LFS511W</strain>
    </source>
</reference>
<dbReference type="InterPro" id="IPR029063">
    <property type="entry name" value="SAM-dependent_MTases_sf"/>
</dbReference>
<feature type="non-terminal residue" evidence="7">
    <location>
        <position position="1"/>
    </location>
</feature>
<dbReference type="SUPFAM" id="SSF53335">
    <property type="entry name" value="S-adenosyl-L-methionine-dependent methyltransferases"/>
    <property type="match status" value="1"/>
</dbReference>
<dbReference type="EMBL" id="JAGSPN010000645">
    <property type="protein sequence ID" value="MBR7784813.1"/>
    <property type="molecule type" value="Genomic_DNA"/>
</dbReference>
<name>A0A941DPS7_9BURK</name>
<feature type="domain" description="PABS" evidence="6">
    <location>
        <begin position="1"/>
        <end position="94"/>
    </location>
</feature>
<dbReference type="GO" id="GO:0005829">
    <property type="term" value="C:cytosol"/>
    <property type="evidence" value="ECO:0007669"/>
    <property type="project" value="TreeGrafter"/>
</dbReference>
<evidence type="ECO:0000256" key="1">
    <source>
        <dbReference type="ARBA" id="ARBA00007867"/>
    </source>
</evidence>
<evidence type="ECO:0000313" key="8">
    <source>
        <dbReference type="Proteomes" id="UP000680067"/>
    </source>
</evidence>
<dbReference type="PROSITE" id="PS51006">
    <property type="entry name" value="PABS_2"/>
    <property type="match status" value="1"/>
</dbReference>
<keyword evidence="2 5" id="KW-0808">Transferase</keyword>
<dbReference type="AlphaFoldDB" id="A0A941DPS7"/>
<gene>
    <name evidence="7" type="ORF">KDM89_22025</name>
</gene>
<sequence>WFHEIHNYMDLGISLAVEIEEVLFQGKSDYQDIQVFRSKKFGNMLVLDGLIQCTEWDEFAYQEMIANLPLYSHPNPKKVLVIGGGDGGVLREGA</sequence>
<evidence type="ECO:0000259" key="6">
    <source>
        <dbReference type="PROSITE" id="PS51006"/>
    </source>
</evidence>
<evidence type="ECO:0000256" key="2">
    <source>
        <dbReference type="ARBA" id="ARBA00022679"/>
    </source>
</evidence>
<dbReference type="GO" id="GO:0004766">
    <property type="term" value="F:spermidine synthase activity"/>
    <property type="evidence" value="ECO:0007669"/>
    <property type="project" value="TreeGrafter"/>
</dbReference>
<dbReference type="InterPro" id="IPR035246">
    <property type="entry name" value="Spermidine_synt_N"/>
</dbReference>
<keyword evidence="3" id="KW-0745">Spermidine biosynthesis</keyword>
<feature type="non-terminal residue" evidence="7">
    <location>
        <position position="94"/>
    </location>
</feature>
<dbReference type="GO" id="GO:0008295">
    <property type="term" value="P:spermidine biosynthetic process"/>
    <property type="evidence" value="ECO:0007669"/>
    <property type="project" value="UniProtKB-KW"/>
</dbReference>
<dbReference type="InterPro" id="IPR030374">
    <property type="entry name" value="PABS"/>
</dbReference>
<dbReference type="Gene3D" id="3.40.50.150">
    <property type="entry name" value="Vaccinia Virus protein VP39"/>
    <property type="match status" value="1"/>
</dbReference>
<comment type="caution">
    <text evidence="7">The sequence shown here is derived from an EMBL/GenBank/DDBJ whole genome shotgun (WGS) entry which is preliminary data.</text>
</comment>